<dbReference type="Proteomes" id="UP000248330">
    <property type="component" value="Unassembled WGS sequence"/>
</dbReference>
<keyword evidence="12" id="KW-1185">Reference proteome</keyword>
<keyword evidence="8" id="KW-0812">Transmembrane</keyword>
<evidence type="ECO:0000256" key="6">
    <source>
        <dbReference type="RuleBase" id="RU003983"/>
    </source>
</evidence>
<keyword evidence="8" id="KW-1133">Transmembrane helix</keyword>
<dbReference type="InterPro" id="IPR001915">
    <property type="entry name" value="Peptidase_M48"/>
</dbReference>
<dbReference type="EMBL" id="QICN01000001">
    <property type="protein sequence ID" value="PXV71105.1"/>
    <property type="molecule type" value="Genomic_DNA"/>
</dbReference>
<keyword evidence="5 6" id="KW-0482">Metalloprotease</keyword>
<protein>
    <submittedName>
        <fullName evidence="11">Peptidase M48-like protein</fullName>
    </submittedName>
</protein>
<dbReference type="GO" id="GO:0051603">
    <property type="term" value="P:proteolysis involved in protein catabolic process"/>
    <property type="evidence" value="ECO:0007669"/>
    <property type="project" value="TreeGrafter"/>
</dbReference>
<keyword evidence="3 6" id="KW-0378">Hydrolase</keyword>
<evidence type="ECO:0000256" key="1">
    <source>
        <dbReference type="ARBA" id="ARBA00022670"/>
    </source>
</evidence>
<feature type="domain" description="DUF7092" evidence="10">
    <location>
        <begin position="3"/>
        <end position="77"/>
    </location>
</feature>
<dbReference type="InterPro" id="IPR055518">
    <property type="entry name" value="DUF7092"/>
</dbReference>
<comment type="similarity">
    <text evidence="6">Belongs to the peptidase M48 family.</text>
</comment>
<dbReference type="Gene3D" id="3.30.2010.10">
    <property type="entry name" value="Metalloproteases ('zincins'), catalytic domain"/>
    <property type="match status" value="1"/>
</dbReference>
<organism evidence="11 12">
    <name type="scientific">Sinimarinibacterium flocculans</name>
    <dbReference type="NCBI Taxonomy" id="985250"/>
    <lineage>
        <taxon>Bacteria</taxon>
        <taxon>Pseudomonadati</taxon>
        <taxon>Pseudomonadota</taxon>
        <taxon>Gammaproteobacteria</taxon>
        <taxon>Nevskiales</taxon>
        <taxon>Nevskiaceae</taxon>
        <taxon>Sinimarinibacterium</taxon>
    </lineage>
</organism>
<proteinExistence type="inferred from homology"/>
<keyword evidence="4 6" id="KW-0862">Zinc</keyword>
<evidence type="ECO:0000256" key="4">
    <source>
        <dbReference type="ARBA" id="ARBA00022833"/>
    </source>
</evidence>
<dbReference type="Pfam" id="PF01435">
    <property type="entry name" value="Peptidase_M48"/>
    <property type="match status" value="1"/>
</dbReference>
<evidence type="ECO:0000256" key="2">
    <source>
        <dbReference type="ARBA" id="ARBA00022723"/>
    </source>
</evidence>
<sequence length="335" mass="36153">MTLQGIYYDGQSARAHAVAVELCDGHWQLHGLIERREPVGEVQISEWLGSVPQRLQFRDGAYCEVADHAGLAAVLSAAGRRDRSIEWLQNSRRVAIAAVLCLIVAALSAYLWGLPLVAKLGARMMPQRVVEQVSSTTLQLLDRQLLAPSELPAARRGRIEVAFARLADDDGSRLLFRSSAHIGPNALTLPDGRIVLLDELAVLAEDDEEVLAVLAHELGHAHGRHGLELLIRGALLGFVSAWWLGDASALLAAAPVVLLQARHSRELERQADAYAVGRLAAVGVAPARLADVLERIDAVERERNGGPPAAASTGYLDSHPATNDRIERLRADGSP</sequence>
<dbReference type="PANTHER" id="PTHR22726">
    <property type="entry name" value="METALLOENDOPEPTIDASE OMA1"/>
    <property type="match status" value="1"/>
</dbReference>
<evidence type="ECO:0000256" key="3">
    <source>
        <dbReference type="ARBA" id="ARBA00022801"/>
    </source>
</evidence>
<dbReference type="PANTHER" id="PTHR22726:SF1">
    <property type="entry name" value="METALLOENDOPEPTIDASE OMA1, MITOCHONDRIAL"/>
    <property type="match status" value="1"/>
</dbReference>
<dbReference type="OrthoDB" id="9810445at2"/>
<feature type="region of interest" description="Disordered" evidence="7">
    <location>
        <begin position="301"/>
        <end position="335"/>
    </location>
</feature>
<comment type="caution">
    <text evidence="11">The sequence shown here is derived from an EMBL/GenBank/DDBJ whole genome shotgun (WGS) entry which is preliminary data.</text>
</comment>
<comment type="cofactor">
    <cofactor evidence="6">
        <name>Zn(2+)</name>
        <dbReference type="ChEBI" id="CHEBI:29105"/>
    </cofactor>
    <text evidence="6">Binds 1 zinc ion per subunit.</text>
</comment>
<evidence type="ECO:0000259" key="9">
    <source>
        <dbReference type="Pfam" id="PF01435"/>
    </source>
</evidence>
<gene>
    <name evidence="11" type="ORF">C8D93_101145</name>
</gene>
<evidence type="ECO:0000259" key="10">
    <source>
        <dbReference type="Pfam" id="PF23368"/>
    </source>
</evidence>
<feature type="domain" description="Peptidase M48" evidence="9">
    <location>
        <begin position="183"/>
        <end position="331"/>
    </location>
</feature>
<feature type="transmembrane region" description="Helical" evidence="8">
    <location>
        <begin position="94"/>
        <end position="114"/>
    </location>
</feature>
<evidence type="ECO:0000256" key="8">
    <source>
        <dbReference type="SAM" id="Phobius"/>
    </source>
</evidence>
<dbReference type="GO" id="GO:0046872">
    <property type="term" value="F:metal ion binding"/>
    <property type="evidence" value="ECO:0007669"/>
    <property type="project" value="UniProtKB-KW"/>
</dbReference>
<evidence type="ECO:0000313" key="12">
    <source>
        <dbReference type="Proteomes" id="UP000248330"/>
    </source>
</evidence>
<dbReference type="RefSeq" id="WP_110263257.1">
    <property type="nucleotide sequence ID" value="NZ_CAKZQT010000031.1"/>
</dbReference>
<dbReference type="InterPro" id="IPR051156">
    <property type="entry name" value="Mito/Outer_Membr_Metalloprot"/>
</dbReference>
<keyword evidence="8" id="KW-0472">Membrane</keyword>
<evidence type="ECO:0000256" key="7">
    <source>
        <dbReference type="SAM" id="MobiDB-lite"/>
    </source>
</evidence>
<keyword evidence="1 6" id="KW-0645">Protease</keyword>
<dbReference type="Pfam" id="PF23368">
    <property type="entry name" value="DUF7092"/>
    <property type="match status" value="1"/>
</dbReference>
<evidence type="ECO:0000313" key="11">
    <source>
        <dbReference type="EMBL" id="PXV71105.1"/>
    </source>
</evidence>
<dbReference type="GO" id="GO:0004222">
    <property type="term" value="F:metalloendopeptidase activity"/>
    <property type="evidence" value="ECO:0007669"/>
    <property type="project" value="InterPro"/>
</dbReference>
<keyword evidence="2" id="KW-0479">Metal-binding</keyword>
<dbReference type="AlphaFoldDB" id="A0A318EJ40"/>
<dbReference type="GO" id="GO:0016020">
    <property type="term" value="C:membrane"/>
    <property type="evidence" value="ECO:0007669"/>
    <property type="project" value="TreeGrafter"/>
</dbReference>
<accession>A0A318EJ40</accession>
<evidence type="ECO:0000256" key="5">
    <source>
        <dbReference type="ARBA" id="ARBA00023049"/>
    </source>
</evidence>
<name>A0A318EJ40_9GAMM</name>
<feature type="compositionally biased region" description="Basic and acidic residues" evidence="7">
    <location>
        <begin position="322"/>
        <end position="335"/>
    </location>
</feature>
<reference evidence="11 12" key="1">
    <citation type="submission" date="2018-04" db="EMBL/GenBank/DDBJ databases">
        <title>Genomic Encyclopedia of Type Strains, Phase IV (KMG-IV): sequencing the most valuable type-strain genomes for metagenomic binning, comparative biology and taxonomic classification.</title>
        <authorList>
            <person name="Goeker M."/>
        </authorList>
    </citation>
    <scope>NUCLEOTIDE SEQUENCE [LARGE SCALE GENOMIC DNA]</scope>
    <source>
        <strain evidence="11 12">DSM 104150</strain>
    </source>
</reference>
<dbReference type="CDD" id="cd07332">
    <property type="entry name" value="M48C_Oma1_like"/>
    <property type="match status" value="1"/>
</dbReference>